<keyword evidence="3" id="KW-1185">Reference proteome</keyword>
<organism evidence="2 3">
    <name type="scientific">Linnemannia gamsii</name>
    <dbReference type="NCBI Taxonomy" id="64522"/>
    <lineage>
        <taxon>Eukaryota</taxon>
        <taxon>Fungi</taxon>
        <taxon>Fungi incertae sedis</taxon>
        <taxon>Mucoromycota</taxon>
        <taxon>Mortierellomycotina</taxon>
        <taxon>Mortierellomycetes</taxon>
        <taxon>Mortierellales</taxon>
        <taxon>Mortierellaceae</taxon>
        <taxon>Linnemannia</taxon>
    </lineage>
</organism>
<dbReference type="Proteomes" id="UP000823405">
    <property type="component" value="Unassembled WGS sequence"/>
</dbReference>
<accession>A0A9P6UJZ9</accession>
<dbReference type="PANTHER" id="PTHR15503:SF22">
    <property type="entry name" value="TRANSPOSON TY3-I GAG POLYPROTEIN"/>
    <property type="match status" value="1"/>
</dbReference>
<name>A0A9P6UJZ9_9FUNG</name>
<dbReference type="EMBL" id="JAAAIN010000907">
    <property type="protein sequence ID" value="KAG0309951.1"/>
    <property type="molecule type" value="Genomic_DNA"/>
</dbReference>
<evidence type="ECO:0000313" key="2">
    <source>
        <dbReference type="EMBL" id="KAG0309951.1"/>
    </source>
</evidence>
<feature type="compositionally biased region" description="Acidic residues" evidence="1">
    <location>
        <begin position="244"/>
        <end position="257"/>
    </location>
</feature>
<evidence type="ECO:0000256" key="1">
    <source>
        <dbReference type="SAM" id="MobiDB-lite"/>
    </source>
</evidence>
<gene>
    <name evidence="2" type="ORF">BGZ97_012928</name>
</gene>
<feature type="region of interest" description="Disordered" evidence="1">
    <location>
        <begin position="297"/>
        <end position="324"/>
    </location>
</feature>
<dbReference type="InterPro" id="IPR032567">
    <property type="entry name" value="RTL1-rel"/>
</dbReference>
<proteinExistence type="predicted"/>
<dbReference type="PANTHER" id="PTHR15503">
    <property type="entry name" value="LDOC1 RELATED"/>
    <property type="match status" value="1"/>
</dbReference>
<feature type="region of interest" description="Disordered" evidence="1">
    <location>
        <begin position="237"/>
        <end position="284"/>
    </location>
</feature>
<dbReference type="OrthoDB" id="2449271at2759"/>
<sequence>MGQFSTTVESLIAQFTDYQANSLKQLTASLINYRKSQLLSTSPVEMSLSSVEPLTVMYDADDNLTLQEFARQLKVVFDRNPSIFKTDADRVKYALQSMGEHTTRYFEPFLNKTVNDHQKCLSKYPVFLTTLRLVFGTPLTPQRVSEARDQLLNIQQTDSMVNYVKAIRDLNAIARWGEQTIMTVFKDGISPEIIPYFRKKDQYKTLSQLQEAACRVYATHTGLRRQKEREQLKAAKWARQTQELDNDDLSLEQEGEPDMVNSQPWTEGLPSTPDELSTSTFTDAVPEVGPGVKVVVHGKMSRKAKRKLQKENKLGIYGTDGKRQ</sequence>
<evidence type="ECO:0008006" key="4">
    <source>
        <dbReference type="Google" id="ProtNLM"/>
    </source>
</evidence>
<reference evidence="2" key="1">
    <citation type="journal article" date="2020" name="Fungal Divers.">
        <title>Resolving the Mortierellaceae phylogeny through synthesis of multi-gene phylogenetics and phylogenomics.</title>
        <authorList>
            <person name="Vandepol N."/>
            <person name="Liber J."/>
            <person name="Desiro A."/>
            <person name="Na H."/>
            <person name="Kennedy M."/>
            <person name="Barry K."/>
            <person name="Grigoriev I.V."/>
            <person name="Miller A.N."/>
            <person name="O'Donnell K."/>
            <person name="Stajich J.E."/>
            <person name="Bonito G."/>
        </authorList>
    </citation>
    <scope>NUCLEOTIDE SEQUENCE</scope>
    <source>
        <strain evidence="2">NVP60</strain>
    </source>
</reference>
<feature type="compositionally biased region" description="Basic residues" evidence="1">
    <location>
        <begin position="299"/>
        <end position="308"/>
    </location>
</feature>
<dbReference type="AlphaFoldDB" id="A0A9P6UJZ9"/>
<protein>
    <recommendedName>
        <fullName evidence="4">Retrotransposon gag domain-containing protein</fullName>
    </recommendedName>
</protein>
<comment type="caution">
    <text evidence="2">The sequence shown here is derived from an EMBL/GenBank/DDBJ whole genome shotgun (WGS) entry which is preliminary data.</text>
</comment>
<evidence type="ECO:0000313" key="3">
    <source>
        <dbReference type="Proteomes" id="UP000823405"/>
    </source>
</evidence>